<keyword evidence="2" id="KW-1185">Reference proteome</keyword>
<gene>
    <name evidence="1" type="ORF">J2W94_000769</name>
</gene>
<dbReference type="Proteomes" id="UP001254759">
    <property type="component" value="Unassembled WGS sequence"/>
</dbReference>
<dbReference type="EMBL" id="JAVDTT010000001">
    <property type="protein sequence ID" value="MDR6840505.1"/>
    <property type="molecule type" value="Genomic_DNA"/>
</dbReference>
<evidence type="ECO:0000313" key="1">
    <source>
        <dbReference type="EMBL" id="MDR6840505.1"/>
    </source>
</evidence>
<organism evidence="1 2">
    <name type="scientific">Pseudoxanthomonas sacheonensis</name>
    <dbReference type="NCBI Taxonomy" id="443615"/>
    <lineage>
        <taxon>Bacteria</taxon>
        <taxon>Pseudomonadati</taxon>
        <taxon>Pseudomonadota</taxon>
        <taxon>Gammaproteobacteria</taxon>
        <taxon>Lysobacterales</taxon>
        <taxon>Lysobacteraceae</taxon>
        <taxon>Pseudoxanthomonas</taxon>
    </lineage>
</organism>
<name>A0ABU1RP13_9GAMM</name>
<dbReference type="RefSeq" id="WP_310090390.1">
    <property type="nucleotide sequence ID" value="NZ_JAVDTT010000001.1"/>
</dbReference>
<evidence type="ECO:0000313" key="2">
    <source>
        <dbReference type="Proteomes" id="UP001254759"/>
    </source>
</evidence>
<reference evidence="1 2" key="1">
    <citation type="submission" date="2023-07" db="EMBL/GenBank/DDBJ databases">
        <title>Sorghum-associated microbial communities from plants grown in Nebraska, USA.</title>
        <authorList>
            <person name="Schachtman D."/>
        </authorList>
    </citation>
    <scope>NUCLEOTIDE SEQUENCE [LARGE SCALE GENOMIC DNA]</scope>
    <source>
        <strain evidence="1 2">BE107</strain>
    </source>
</reference>
<protein>
    <submittedName>
        <fullName evidence="1">Toxin CptA</fullName>
    </submittedName>
</protein>
<proteinExistence type="predicted"/>
<comment type="caution">
    <text evidence="1">The sequence shown here is derived from an EMBL/GenBank/DDBJ whole genome shotgun (WGS) entry which is preliminary data.</text>
</comment>
<accession>A0ABU1RP13</accession>
<sequence>MPRWAAWPLSGLVLAYGAWQARREWRLPGHELFFPGNDLPVTLDGQPIDNVKLQWRGPMAFLLWRDRQGRPRRLSWWPDTLPAARRRELRLAAGSLDASRHRRAMAP</sequence>